<dbReference type="Gene3D" id="3.40.50.850">
    <property type="entry name" value="Isochorismatase-like"/>
    <property type="match status" value="1"/>
</dbReference>
<name>A0ABX8GFI9_9CELL</name>
<evidence type="ECO:0000313" key="4">
    <source>
        <dbReference type="Proteomes" id="UP000679335"/>
    </source>
</evidence>
<keyword evidence="4" id="KW-1185">Reference proteome</keyword>
<gene>
    <name evidence="3" type="ORF">KKR89_09605</name>
</gene>
<accession>A0ABX8GFI9</accession>
<dbReference type="EMBL" id="CP076023">
    <property type="protein sequence ID" value="QWC14642.1"/>
    <property type="molecule type" value="Genomic_DNA"/>
</dbReference>
<protein>
    <submittedName>
        <fullName evidence="3">Cysteine hydrolase</fullName>
    </submittedName>
</protein>
<dbReference type="CDD" id="cd00431">
    <property type="entry name" value="cysteine_hydrolases"/>
    <property type="match status" value="1"/>
</dbReference>
<feature type="domain" description="Isochorismatase-like" evidence="2">
    <location>
        <begin position="24"/>
        <end position="210"/>
    </location>
</feature>
<reference evidence="3 4" key="1">
    <citation type="submission" date="2021-05" db="EMBL/GenBank/DDBJ databases">
        <title>Novel species in genus Cellulomonas.</title>
        <authorList>
            <person name="Zhang G."/>
        </authorList>
    </citation>
    <scope>NUCLEOTIDE SEQUENCE [LARGE SCALE GENOMIC DNA]</scope>
    <source>
        <strain evidence="4">zg-ZUI157</strain>
    </source>
</reference>
<dbReference type="InterPro" id="IPR050272">
    <property type="entry name" value="Isochorismatase-like_hydrls"/>
</dbReference>
<dbReference type="PANTHER" id="PTHR43540:SF1">
    <property type="entry name" value="ISOCHORISMATASE HYDROLASE"/>
    <property type="match status" value="1"/>
</dbReference>
<evidence type="ECO:0000256" key="1">
    <source>
        <dbReference type="ARBA" id="ARBA00022801"/>
    </source>
</evidence>
<organism evidence="3 4">
    <name type="scientific">Cellulomonas dongxiuzhuiae</name>
    <dbReference type="NCBI Taxonomy" id="2819979"/>
    <lineage>
        <taxon>Bacteria</taxon>
        <taxon>Bacillati</taxon>
        <taxon>Actinomycetota</taxon>
        <taxon>Actinomycetes</taxon>
        <taxon>Micrococcales</taxon>
        <taxon>Cellulomonadaceae</taxon>
        <taxon>Cellulomonas</taxon>
    </lineage>
</organism>
<dbReference type="SUPFAM" id="SSF52499">
    <property type="entry name" value="Isochorismatase-like hydrolases"/>
    <property type="match status" value="1"/>
</dbReference>
<evidence type="ECO:0000259" key="2">
    <source>
        <dbReference type="Pfam" id="PF00857"/>
    </source>
</evidence>
<sequence>MVRLVTPNERNVAVTANATDDPTTALLMLDYEVALCLPGPHLKMPPLEAQISQRGTLAAAERVLTAARASGGKVVHVRLAFDETYSNRTNRHPRFDPYEDNRLMLQGSPEAAFVPQLSPVAGETVVQKGCVDPFVGTQLTEVLLHAGVQRVVLGGVASNLVVESTARTACDKGFEVVVVEDMCASFDPELHRMSFERLMPMFGRVTTADDVIREVFGG</sequence>
<keyword evidence="1 3" id="KW-0378">Hydrolase</keyword>
<evidence type="ECO:0000313" key="3">
    <source>
        <dbReference type="EMBL" id="QWC14642.1"/>
    </source>
</evidence>
<dbReference type="Pfam" id="PF00857">
    <property type="entry name" value="Isochorismatase"/>
    <property type="match status" value="1"/>
</dbReference>
<dbReference type="PANTHER" id="PTHR43540">
    <property type="entry name" value="PEROXYUREIDOACRYLATE/UREIDOACRYLATE AMIDOHYDROLASE-RELATED"/>
    <property type="match status" value="1"/>
</dbReference>
<dbReference type="Proteomes" id="UP000679335">
    <property type="component" value="Chromosome"/>
</dbReference>
<dbReference type="GO" id="GO:0016787">
    <property type="term" value="F:hydrolase activity"/>
    <property type="evidence" value="ECO:0007669"/>
    <property type="project" value="UniProtKB-KW"/>
</dbReference>
<dbReference type="InterPro" id="IPR000868">
    <property type="entry name" value="Isochorismatase-like_dom"/>
</dbReference>
<proteinExistence type="predicted"/>
<dbReference type="InterPro" id="IPR036380">
    <property type="entry name" value="Isochorismatase-like_sf"/>
</dbReference>